<dbReference type="GO" id="GO:0008180">
    <property type="term" value="C:COP9 signalosome"/>
    <property type="evidence" value="ECO:0007669"/>
    <property type="project" value="UniProtKB-KW"/>
</dbReference>
<feature type="domain" description="MPN" evidence="12">
    <location>
        <begin position="129"/>
        <end position="268"/>
    </location>
</feature>
<dbReference type="GO" id="GO:0046872">
    <property type="term" value="F:metal ion binding"/>
    <property type="evidence" value="ECO:0007669"/>
    <property type="project" value="UniProtKB-KW"/>
</dbReference>
<dbReference type="CDD" id="cd08069">
    <property type="entry name" value="MPN_RPN11_CSN5"/>
    <property type="match status" value="1"/>
</dbReference>
<feature type="region of interest" description="Disordered" evidence="11">
    <location>
        <begin position="367"/>
        <end position="411"/>
    </location>
</feature>
<accession>R9P333</accession>
<organism evidence="13 14">
    <name type="scientific">Pseudozyma hubeiensis (strain SY62)</name>
    <name type="common">Yeast</name>
    <dbReference type="NCBI Taxonomy" id="1305764"/>
    <lineage>
        <taxon>Eukaryota</taxon>
        <taxon>Fungi</taxon>
        <taxon>Dikarya</taxon>
        <taxon>Basidiomycota</taxon>
        <taxon>Ustilaginomycotina</taxon>
        <taxon>Ustilaginomycetes</taxon>
        <taxon>Ustilaginales</taxon>
        <taxon>Ustilaginaceae</taxon>
        <taxon>Pseudozyma</taxon>
    </lineage>
</organism>
<evidence type="ECO:0000256" key="10">
    <source>
        <dbReference type="ARBA" id="ARBA00058010"/>
    </source>
</evidence>
<dbReference type="STRING" id="1305764.R9P333"/>
<evidence type="ECO:0000313" key="14">
    <source>
        <dbReference type="Proteomes" id="UP000014071"/>
    </source>
</evidence>
<evidence type="ECO:0000256" key="2">
    <source>
        <dbReference type="ARBA" id="ARBA00011098"/>
    </source>
</evidence>
<sequence length="469" mass="51000">MRIAVDPAVLLDLHLDINNIQATAHHLSSSHHSLQLPQTHIEVASEPNTKRLACGRSRRLLRRSICTATMAAPSSSSASMARANFELNNSIITLSSSTLDSIFAYDSEEQRSILRSQPWKSDPHFFQKVRISAVALIKMVMHARSGGIYEIMGLMQGKIDVANRTLYVMDSFALPVEGTETRVNAQNEAYEYMVQYLDGSKEVGRMENVVGWYHSHPGYGCWLSGIDVNTQRTNQQFQDPFVAIVIDPNRTISSGKVDIGAFRTFPEGYTPPPTASTESGGGAGEYQSIPQSKIEDFGVHASQYYPLEVEHFKSSLDGKLLELLWNKYWQNTLSQSPLVSGRGYMTGQVRELGEKLGQSQAGVVARASSGSVPFAPAGPPSAAGTGGKEAEEGGKGKQNEAATSATAGQDAEQLVQELQKRAATSTLSRASNDASKLASEMNHGLLSNQLKHTLFNNLPRPIETPNACT</sequence>
<dbReference type="OrthoDB" id="605656at2759"/>
<gene>
    <name evidence="13" type="ORF">PHSY_000069</name>
</gene>
<evidence type="ECO:0000256" key="1">
    <source>
        <dbReference type="ARBA" id="ARBA00006008"/>
    </source>
</evidence>
<feature type="region of interest" description="Disordered" evidence="11">
    <location>
        <begin position="267"/>
        <end position="288"/>
    </location>
</feature>
<dbReference type="FunFam" id="3.40.140.10:FF:000003">
    <property type="entry name" value="COP9 signalosome complex subunit 5"/>
    <property type="match status" value="1"/>
</dbReference>
<comment type="subunit">
    <text evidence="2">Component of the COP9 signalosome (CSN) complex.</text>
</comment>
<evidence type="ECO:0000313" key="13">
    <source>
        <dbReference type="EMBL" id="GAC92515.1"/>
    </source>
</evidence>
<protein>
    <recommendedName>
        <fullName evidence="3">COP9 signalosome complex subunit 5</fullName>
    </recommendedName>
</protein>
<evidence type="ECO:0000256" key="4">
    <source>
        <dbReference type="ARBA" id="ARBA00022670"/>
    </source>
</evidence>
<dbReference type="SMART" id="SM00232">
    <property type="entry name" value="JAB_MPN"/>
    <property type="match status" value="1"/>
</dbReference>
<dbReference type="InterPro" id="IPR050242">
    <property type="entry name" value="JAMM_MPN+_peptidase_M67A"/>
</dbReference>
<dbReference type="Pfam" id="PF01398">
    <property type="entry name" value="JAB"/>
    <property type="match status" value="1"/>
</dbReference>
<dbReference type="GeneID" id="24105381"/>
<reference evidence="14" key="1">
    <citation type="journal article" date="2013" name="Genome Announc.">
        <title>Draft genome sequence of the basidiomycetous yeast-like fungus Pseudozyma hubeiensis SY62, which produces an abundant amount of the biosurfactant mannosylerythritol lipids.</title>
        <authorList>
            <person name="Konishi M."/>
            <person name="Hatada Y."/>
            <person name="Horiuchi J."/>
        </authorList>
    </citation>
    <scope>NUCLEOTIDE SEQUENCE [LARGE SCALE GENOMIC DNA]</scope>
    <source>
        <strain evidence="14">SY62</strain>
    </source>
</reference>
<dbReference type="SUPFAM" id="SSF102712">
    <property type="entry name" value="JAB1/MPN domain"/>
    <property type="match status" value="1"/>
</dbReference>
<evidence type="ECO:0000256" key="9">
    <source>
        <dbReference type="ARBA" id="ARBA00023049"/>
    </source>
</evidence>
<dbReference type="EMBL" id="DF238766">
    <property type="protein sequence ID" value="GAC92515.1"/>
    <property type="molecule type" value="Genomic_DNA"/>
</dbReference>
<dbReference type="Pfam" id="PF18323">
    <property type="entry name" value="CSN5_C"/>
    <property type="match status" value="1"/>
</dbReference>
<dbReference type="InterPro" id="IPR037518">
    <property type="entry name" value="MPN"/>
</dbReference>
<keyword evidence="5" id="KW-0479">Metal-binding</keyword>
<evidence type="ECO:0000256" key="5">
    <source>
        <dbReference type="ARBA" id="ARBA00022723"/>
    </source>
</evidence>
<comment type="similarity">
    <text evidence="1">Belongs to the peptidase M67A family. CSN5 subfamily.</text>
</comment>
<dbReference type="Gene3D" id="3.40.140.10">
    <property type="entry name" value="Cytidine Deaminase, domain 2"/>
    <property type="match status" value="1"/>
</dbReference>
<dbReference type="GO" id="GO:0008237">
    <property type="term" value="F:metallopeptidase activity"/>
    <property type="evidence" value="ECO:0007669"/>
    <property type="project" value="UniProtKB-KW"/>
</dbReference>
<dbReference type="MEROPS" id="M67.A13"/>
<comment type="function">
    <text evidence="10">Catalytic Component of the COP9 signalosome (CSN) complex that acts as an regulator of the ubiquitin (Ubl) conjugation pathway by mediating the deneddylation of the cullin subunit of SCF-type E3 ubiquitin-protein ligase complexes.</text>
</comment>
<dbReference type="InterPro" id="IPR040961">
    <property type="entry name" value="CSN5_C"/>
</dbReference>
<evidence type="ECO:0000256" key="11">
    <source>
        <dbReference type="SAM" id="MobiDB-lite"/>
    </source>
</evidence>
<name>R9P333_PSEHS</name>
<keyword evidence="9" id="KW-0482">Metalloprotease</keyword>
<dbReference type="Proteomes" id="UP000014071">
    <property type="component" value="Unassembled WGS sequence"/>
</dbReference>
<evidence type="ECO:0000256" key="7">
    <source>
        <dbReference type="ARBA" id="ARBA00022801"/>
    </source>
</evidence>
<evidence type="ECO:0000259" key="12">
    <source>
        <dbReference type="PROSITE" id="PS50249"/>
    </source>
</evidence>
<dbReference type="RefSeq" id="XP_012186102.1">
    <property type="nucleotide sequence ID" value="XM_012330712.1"/>
</dbReference>
<dbReference type="GO" id="GO:0000338">
    <property type="term" value="P:protein deneddylation"/>
    <property type="evidence" value="ECO:0007669"/>
    <property type="project" value="UniProtKB-ARBA"/>
</dbReference>
<proteinExistence type="inferred from homology"/>
<evidence type="ECO:0000256" key="6">
    <source>
        <dbReference type="ARBA" id="ARBA00022790"/>
    </source>
</evidence>
<evidence type="ECO:0000256" key="8">
    <source>
        <dbReference type="ARBA" id="ARBA00022833"/>
    </source>
</evidence>
<dbReference type="HOGENOM" id="CLU_053034_0_0_1"/>
<feature type="compositionally biased region" description="Basic and acidic residues" evidence="11">
    <location>
        <begin position="388"/>
        <end position="398"/>
    </location>
</feature>
<dbReference type="PANTHER" id="PTHR10410">
    <property type="entry name" value="EUKARYOTIC TRANSLATION INITIATION FACTOR 3 -RELATED"/>
    <property type="match status" value="1"/>
</dbReference>
<keyword evidence="7" id="KW-0378">Hydrolase</keyword>
<feature type="compositionally biased region" description="Low complexity" evidence="11">
    <location>
        <begin position="367"/>
        <end position="383"/>
    </location>
</feature>
<keyword evidence="8" id="KW-0862">Zinc</keyword>
<evidence type="ECO:0000256" key="3">
    <source>
        <dbReference type="ARBA" id="ARBA00014880"/>
    </source>
</evidence>
<dbReference type="InterPro" id="IPR000555">
    <property type="entry name" value="JAMM/MPN+_dom"/>
</dbReference>
<dbReference type="PROSITE" id="PS50249">
    <property type="entry name" value="MPN"/>
    <property type="match status" value="1"/>
</dbReference>
<dbReference type="GO" id="GO:0006508">
    <property type="term" value="P:proteolysis"/>
    <property type="evidence" value="ECO:0007669"/>
    <property type="project" value="UniProtKB-KW"/>
</dbReference>
<dbReference type="eggNOG" id="KOG1554">
    <property type="taxonomic scope" value="Eukaryota"/>
</dbReference>
<keyword evidence="4" id="KW-0645">Protease</keyword>
<dbReference type="AlphaFoldDB" id="R9P333"/>
<keyword evidence="6" id="KW-0736">Signalosome</keyword>
<keyword evidence="14" id="KW-1185">Reference proteome</keyword>